<evidence type="ECO:0000313" key="2">
    <source>
        <dbReference type="EMBL" id="TKS65703.1"/>
    </source>
</evidence>
<organism evidence="2 3">
    <name type="scientific">Collichthys lucidus</name>
    <name type="common">Big head croaker</name>
    <name type="synonym">Sciaena lucida</name>
    <dbReference type="NCBI Taxonomy" id="240159"/>
    <lineage>
        <taxon>Eukaryota</taxon>
        <taxon>Metazoa</taxon>
        <taxon>Chordata</taxon>
        <taxon>Craniata</taxon>
        <taxon>Vertebrata</taxon>
        <taxon>Euteleostomi</taxon>
        <taxon>Actinopterygii</taxon>
        <taxon>Neopterygii</taxon>
        <taxon>Teleostei</taxon>
        <taxon>Neoteleostei</taxon>
        <taxon>Acanthomorphata</taxon>
        <taxon>Eupercaria</taxon>
        <taxon>Sciaenidae</taxon>
        <taxon>Collichthys</taxon>
    </lineage>
</organism>
<dbReference type="EMBL" id="ML240993">
    <property type="protein sequence ID" value="TKS65703.1"/>
    <property type="molecule type" value="Genomic_DNA"/>
</dbReference>
<evidence type="ECO:0000313" key="3">
    <source>
        <dbReference type="Proteomes" id="UP000298787"/>
    </source>
</evidence>
<protein>
    <submittedName>
        <fullName evidence="2">Calpain-2 catalytic subunit</fullName>
    </submittedName>
</protein>
<dbReference type="GO" id="GO:0005737">
    <property type="term" value="C:cytoplasm"/>
    <property type="evidence" value="ECO:0007669"/>
    <property type="project" value="TreeGrafter"/>
</dbReference>
<dbReference type="Proteomes" id="UP000298787">
    <property type="component" value="Unassembled WGS sequence"/>
</dbReference>
<reference evidence="2 3" key="1">
    <citation type="submission" date="2019-01" db="EMBL/GenBank/DDBJ databases">
        <title>Genome Assembly of Collichthys lucidus.</title>
        <authorList>
            <person name="Cai M."/>
            <person name="Xiao S."/>
        </authorList>
    </citation>
    <scope>NUCLEOTIDE SEQUENCE [LARGE SCALE GENOMIC DNA]</scope>
    <source>
        <strain evidence="2">JT15FE1705JMU</strain>
        <tissue evidence="2">Muscle</tissue>
    </source>
</reference>
<dbReference type="InterPro" id="IPR038765">
    <property type="entry name" value="Papain-like_cys_pep_sf"/>
</dbReference>
<dbReference type="STRING" id="240159.A0A4U5TW45"/>
<dbReference type="PANTHER" id="PTHR10183">
    <property type="entry name" value="CALPAIN"/>
    <property type="match status" value="1"/>
</dbReference>
<dbReference type="AlphaFoldDB" id="A0A4U5TW45"/>
<keyword evidence="3" id="KW-1185">Reference proteome</keyword>
<dbReference type="GO" id="GO:0004198">
    <property type="term" value="F:calcium-dependent cysteine-type endopeptidase activity"/>
    <property type="evidence" value="ECO:0007669"/>
    <property type="project" value="InterPro"/>
</dbReference>
<evidence type="ECO:0000256" key="1">
    <source>
        <dbReference type="ARBA" id="ARBA00007623"/>
    </source>
</evidence>
<gene>
    <name evidence="2" type="ORF">D9C73_028316</name>
</gene>
<accession>A0A4U5TW45</accession>
<comment type="similarity">
    <text evidence="1">Belongs to the peptidase C2 family.</text>
</comment>
<name>A0A4U5TW45_COLLU</name>
<proteinExistence type="inferred from homology"/>
<dbReference type="GO" id="GO:0006508">
    <property type="term" value="P:proteolysis"/>
    <property type="evidence" value="ECO:0007669"/>
    <property type="project" value="InterPro"/>
</dbReference>
<dbReference type="SUPFAM" id="SSF54001">
    <property type="entry name" value="Cysteine proteinases"/>
    <property type="match status" value="1"/>
</dbReference>
<dbReference type="PANTHER" id="PTHR10183:SF268">
    <property type="entry name" value="CALPAIN-2 CATALYTIC SUBUNIT"/>
    <property type="match status" value="1"/>
</dbReference>
<dbReference type="InterPro" id="IPR022684">
    <property type="entry name" value="Calpain_cysteine_protease"/>
</dbReference>
<sequence length="88" mass="9876">MTGIADTLQHLREKNRGIGTNSQTVKYLNQDFESLRQRCLDTGRLFQDDTFPALPSSLGFKELGPNSHKVRGLSWERPTVSEALSLLS</sequence>